<evidence type="ECO:0000313" key="2">
    <source>
        <dbReference type="EMBL" id="MFC4358658.1"/>
    </source>
</evidence>
<reference evidence="2 3" key="1">
    <citation type="journal article" date="2019" name="Int. J. Syst. Evol. Microbiol.">
        <title>The Global Catalogue of Microorganisms (GCM) 10K type strain sequencing project: providing services to taxonomists for standard genome sequencing and annotation.</title>
        <authorList>
            <consortium name="The Broad Institute Genomics Platform"/>
            <consortium name="The Broad Institute Genome Sequencing Center for Infectious Disease"/>
            <person name="Wu L."/>
            <person name="Ma J."/>
        </authorList>
    </citation>
    <scope>NUCLEOTIDE SEQUENCE [LARGE SCALE GENOMIC DNA]</scope>
    <source>
        <strain evidence="2 3">CGMCC 1.12553</strain>
    </source>
</reference>
<proteinExistence type="predicted"/>
<keyword evidence="1" id="KW-0812">Transmembrane</keyword>
<gene>
    <name evidence="2" type="ORF">ACFO0N_11975</name>
</gene>
<feature type="transmembrane region" description="Helical" evidence="1">
    <location>
        <begin position="12"/>
        <end position="29"/>
    </location>
</feature>
<dbReference type="AlphaFoldDB" id="A0ABD5PD07"/>
<keyword evidence="3" id="KW-1185">Reference proteome</keyword>
<keyword evidence="1" id="KW-0472">Membrane</keyword>
<feature type="transmembrane region" description="Helical" evidence="1">
    <location>
        <begin position="35"/>
        <end position="58"/>
    </location>
</feature>
<evidence type="ECO:0000313" key="3">
    <source>
        <dbReference type="Proteomes" id="UP001595921"/>
    </source>
</evidence>
<organism evidence="2 3">
    <name type="scientific">Halobium salinum</name>
    <dbReference type="NCBI Taxonomy" id="1364940"/>
    <lineage>
        <taxon>Archaea</taxon>
        <taxon>Methanobacteriati</taxon>
        <taxon>Methanobacteriota</taxon>
        <taxon>Stenosarchaea group</taxon>
        <taxon>Halobacteria</taxon>
        <taxon>Halobacteriales</taxon>
        <taxon>Haloferacaceae</taxon>
        <taxon>Halobium</taxon>
    </lineage>
</organism>
<comment type="caution">
    <text evidence="2">The sequence shown here is derived from an EMBL/GenBank/DDBJ whole genome shotgun (WGS) entry which is preliminary data.</text>
</comment>
<dbReference type="EMBL" id="JBHSDS010000006">
    <property type="protein sequence ID" value="MFC4358658.1"/>
    <property type="molecule type" value="Genomic_DNA"/>
</dbReference>
<dbReference type="RefSeq" id="WP_267623549.1">
    <property type="nucleotide sequence ID" value="NZ_JAODIW010000008.1"/>
</dbReference>
<sequence>MTRPPPFDGRRALRYVVAATALAVVVGFYEQGSVGGALVLGLAVGVGVAVGLVLFEVVTRYWRP</sequence>
<keyword evidence="1" id="KW-1133">Transmembrane helix</keyword>
<name>A0ABD5PD07_9EURY</name>
<dbReference type="Proteomes" id="UP001595921">
    <property type="component" value="Unassembled WGS sequence"/>
</dbReference>
<evidence type="ECO:0000256" key="1">
    <source>
        <dbReference type="SAM" id="Phobius"/>
    </source>
</evidence>
<accession>A0ABD5PD07</accession>
<protein>
    <recommendedName>
        <fullName evidence="4">Major facilitator superfamily (MFS) profile domain-containing protein</fullName>
    </recommendedName>
</protein>
<evidence type="ECO:0008006" key="4">
    <source>
        <dbReference type="Google" id="ProtNLM"/>
    </source>
</evidence>